<gene>
    <name evidence="2" type="ORF">Asppvi_003905</name>
</gene>
<keyword evidence="3" id="KW-1185">Reference proteome</keyword>
<accession>A0A9P3B970</accession>
<name>A0A9P3B970_9EURO</name>
<organism evidence="2 3">
    <name type="scientific">Aspergillus pseudoviridinutans</name>
    <dbReference type="NCBI Taxonomy" id="1517512"/>
    <lineage>
        <taxon>Eukaryota</taxon>
        <taxon>Fungi</taxon>
        <taxon>Dikarya</taxon>
        <taxon>Ascomycota</taxon>
        <taxon>Pezizomycotina</taxon>
        <taxon>Eurotiomycetes</taxon>
        <taxon>Eurotiomycetidae</taxon>
        <taxon>Eurotiales</taxon>
        <taxon>Aspergillaceae</taxon>
        <taxon>Aspergillus</taxon>
        <taxon>Aspergillus subgen. Fumigati</taxon>
    </lineage>
</organism>
<protein>
    <submittedName>
        <fullName evidence="2">Uncharacterized protein</fullName>
    </submittedName>
</protein>
<dbReference type="Proteomes" id="UP001043456">
    <property type="component" value="Unassembled WGS sequence"/>
</dbReference>
<dbReference type="EMBL" id="BHVY01000003">
    <property type="protein sequence ID" value="GIJ85050.1"/>
    <property type="molecule type" value="Genomic_DNA"/>
</dbReference>
<dbReference type="GeneID" id="67002517"/>
<reference evidence="2 3" key="1">
    <citation type="submission" date="2018-10" db="EMBL/GenBank/DDBJ databases">
        <title>Pan-genome distribution and transcriptional activeness of fungal secondary metabolism genes in Aspergillus section Fumigati.</title>
        <authorList>
            <person name="Takahashi H."/>
            <person name="Umemura M."/>
            <person name="Ninomiya A."/>
            <person name="Kusuya Y."/>
            <person name="Urayama S."/>
            <person name="Shimizu M."/>
            <person name="Watanabe A."/>
            <person name="Kamei K."/>
            <person name="Yaguchi T."/>
            <person name="Hagiwara D."/>
        </authorList>
    </citation>
    <scope>NUCLEOTIDE SEQUENCE [LARGE SCALE GENOMIC DNA]</scope>
    <source>
        <strain evidence="2 3">IFM 55266</strain>
    </source>
</reference>
<feature type="region of interest" description="Disordered" evidence="1">
    <location>
        <begin position="15"/>
        <end position="44"/>
    </location>
</feature>
<evidence type="ECO:0000313" key="3">
    <source>
        <dbReference type="Proteomes" id="UP001043456"/>
    </source>
</evidence>
<dbReference type="AlphaFoldDB" id="A0A9P3B970"/>
<evidence type="ECO:0000313" key="2">
    <source>
        <dbReference type="EMBL" id="GIJ85050.1"/>
    </source>
</evidence>
<proteinExistence type="predicted"/>
<sequence>MIAAWLDSLSMVAVQTKHHQNGTPTPGGAVEGAGSAGPEDDGQEQADLGIAGDAATSSKIRVIALMPRNLDLSGFLVGSLWALISGPRAAEMDESHTGIHV</sequence>
<dbReference type="RefSeq" id="XP_043155797.1">
    <property type="nucleotide sequence ID" value="XM_043299862.1"/>
</dbReference>
<evidence type="ECO:0000256" key="1">
    <source>
        <dbReference type="SAM" id="MobiDB-lite"/>
    </source>
</evidence>
<comment type="caution">
    <text evidence="2">The sequence shown here is derived from an EMBL/GenBank/DDBJ whole genome shotgun (WGS) entry which is preliminary data.</text>
</comment>